<dbReference type="EMBL" id="OEJX01000028">
    <property type="protein sequence ID" value="SOR61855.1"/>
    <property type="molecule type" value="Genomic_DNA"/>
</dbReference>
<organism evidence="1 2">
    <name type="scientific">Leptospira interrogans serovar Manilae</name>
    <dbReference type="NCBI Taxonomy" id="214675"/>
    <lineage>
        <taxon>Bacteria</taxon>
        <taxon>Pseudomonadati</taxon>
        <taxon>Spirochaetota</taxon>
        <taxon>Spirochaetia</taxon>
        <taxon>Leptospirales</taxon>
        <taxon>Leptospiraceae</taxon>
        <taxon>Leptospira</taxon>
    </lineage>
</organism>
<sequence length="42" mass="4981">MEKDSSGKRNLDNIQKEYRPIEEIHKKSGNKLGRWIQRLVKG</sequence>
<dbReference type="Proteomes" id="UP000234460">
    <property type="component" value="Chromosome LMANV2"/>
</dbReference>
<gene>
    <name evidence="1" type="ORF">LMANV2_340062</name>
</gene>
<accession>A0AAQ1SNV9</accession>
<protein>
    <submittedName>
        <fullName evidence="1">Uncharacterized protein</fullName>
    </submittedName>
</protein>
<dbReference type="AlphaFoldDB" id="A0AAQ1SNV9"/>
<evidence type="ECO:0000313" key="2">
    <source>
        <dbReference type="Proteomes" id="UP000234460"/>
    </source>
</evidence>
<name>A0AAQ1SNV9_LEPIR</name>
<reference evidence="1 2" key="1">
    <citation type="submission" date="2017-11" db="EMBL/GenBank/DDBJ databases">
        <authorList>
            <person name="Lechat P."/>
        </authorList>
    </citation>
    <scope>NUCLEOTIDE SEQUENCE [LARGE SCALE GENOMIC DNA]</scope>
    <source>
        <strain evidence="1">L495</strain>
    </source>
</reference>
<proteinExistence type="predicted"/>
<comment type="caution">
    <text evidence="1">The sequence shown here is derived from an EMBL/GenBank/DDBJ whole genome shotgun (WGS) entry which is preliminary data.</text>
</comment>
<evidence type="ECO:0000313" key="1">
    <source>
        <dbReference type="EMBL" id="SOR61855.1"/>
    </source>
</evidence>